<reference evidence="1" key="2">
    <citation type="submission" date="2023-05" db="EMBL/GenBank/DDBJ databases">
        <authorList>
            <consortium name="Lawrence Berkeley National Laboratory"/>
            <person name="Steindorff A."/>
            <person name="Hensen N."/>
            <person name="Bonometti L."/>
            <person name="Westerberg I."/>
            <person name="Brannstrom I.O."/>
            <person name="Guillou S."/>
            <person name="Cros-Aarteil S."/>
            <person name="Calhoun S."/>
            <person name="Haridas S."/>
            <person name="Kuo A."/>
            <person name="Mondo S."/>
            <person name="Pangilinan J."/>
            <person name="Riley R."/>
            <person name="Labutti K."/>
            <person name="Andreopoulos B."/>
            <person name="Lipzen A."/>
            <person name="Chen C."/>
            <person name="Yanf M."/>
            <person name="Daum C."/>
            <person name="Ng V."/>
            <person name="Clum A."/>
            <person name="Ohm R."/>
            <person name="Martin F."/>
            <person name="Silar P."/>
            <person name="Natvig D."/>
            <person name="Lalanne C."/>
            <person name="Gautier V."/>
            <person name="Ament-Velasquez S.L."/>
            <person name="Kruys A."/>
            <person name="Hutchinson M.I."/>
            <person name="Powell A.J."/>
            <person name="Barry K."/>
            <person name="Miller A.N."/>
            <person name="Grigoriev I.V."/>
            <person name="Debuchy R."/>
            <person name="Gladieux P."/>
            <person name="Thoren M.H."/>
            <person name="Johannesson H."/>
        </authorList>
    </citation>
    <scope>NUCLEOTIDE SEQUENCE</scope>
    <source>
        <strain evidence="1">CBS 892.96</strain>
    </source>
</reference>
<sequence>MSFHLLSGTSANLWPRAFSSSRRCQEATGLAGKELGVPIVRDLVAPVAKGVVSPLFRGVVTPIAREITTPIMTGALGPMGEDLLKLAKPAAEAVGEAFRDLGINYESAAGEAFRDFVFSNALGKNNELESSLCDLCQSLAFYSGSKPLPFQSKSPQYRSANEQSKSSRKFRLCALITILSTFPRETTPDQQVLVDTCVREGAVHDGLEFIHHFKLTHSSVPSDDTGKWAAPLRDYLLDQNEKDRLVTTQLIKDWRRTCRDSHDCDTRLVGDRYYNHGRFTKFAPFRLIDTEEEKLLELYYEPQIEYLALSYT</sequence>
<dbReference type="Proteomes" id="UP001302321">
    <property type="component" value="Unassembled WGS sequence"/>
</dbReference>
<name>A0AAN6WFG9_9PEZI</name>
<keyword evidence="2" id="KW-1185">Reference proteome</keyword>
<evidence type="ECO:0000313" key="2">
    <source>
        <dbReference type="Proteomes" id="UP001302321"/>
    </source>
</evidence>
<dbReference type="AlphaFoldDB" id="A0AAN6WFG9"/>
<evidence type="ECO:0000313" key="1">
    <source>
        <dbReference type="EMBL" id="KAK4179147.1"/>
    </source>
</evidence>
<accession>A0AAN6WFG9</accession>
<proteinExistence type="predicted"/>
<comment type="caution">
    <text evidence="1">The sequence shown here is derived from an EMBL/GenBank/DDBJ whole genome shotgun (WGS) entry which is preliminary data.</text>
</comment>
<protein>
    <submittedName>
        <fullName evidence="1">Uncharacterized protein</fullName>
    </submittedName>
</protein>
<reference evidence="1" key="1">
    <citation type="journal article" date="2023" name="Mol. Phylogenet. Evol.">
        <title>Genome-scale phylogeny and comparative genomics of the fungal order Sordariales.</title>
        <authorList>
            <person name="Hensen N."/>
            <person name="Bonometti L."/>
            <person name="Westerberg I."/>
            <person name="Brannstrom I.O."/>
            <person name="Guillou S."/>
            <person name="Cros-Aarteil S."/>
            <person name="Calhoun S."/>
            <person name="Haridas S."/>
            <person name="Kuo A."/>
            <person name="Mondo S."/>
            <person name="Pangilinan J."/>
            <person name="Riley R."/>
            <person name="LaButti K."/>
            <person name="Andreopoulos B."/>
            <person name="Lipzen A."/>
            <person name="Chen C."/>
            <person name="Yan M."/>
            <person name="Daum C."/>
            <person name="Ng V."/>
            <person name="Clum A."/>
            <person name="Steindorff A."/>
            <person name="Ohm R.A."/>
            <person name="Martin F."/>
            <person name="Silar P."/>
            <person name="Natvig D.O."/>
            <person name="Lalanne C."/>
            <person name="Gautier V."/>
            <person name="Ament-Velasquez S.L."/>
            <person name="Kruys A."/>
            <person name="Hutchinson M.I."/>
            <person name="Powell A.J."/>
            <person name="Barry K."/>
            <person name="Miller A.N."/>
            <person name="Grigoriev I.V."/>
            <person name="Debuchy R."/>
            <person name="Gladieux P."/>
            <person name="Hiltunen Thoren M."/>
            <person name="Johannesson H."/>
        </authorList>
    </citation>
    <scope>NUCLEOTIDE SEQUENCE</scope>
    <source>
        <strain evidence="1">CBS 892.96</strain>
    </source>
</reference>
<organism evidence="1 2">
    <name type="scientific">Triangularia setosa</name>
    <dbReference type="NCBI Taxonomy" id="2587417"/>
    <lineage>
        <taxon>Eukaryota</taxon>
        <taxon>Fungi</taxon>
        <taxon>Dikarya</taxon>
        <taxon>Ascomycota</taxon>
        <taxon>Pezizomycotina</taxon>
        <taxon>Sordariomycetes</taxon>
        <taxon>Sordariomycetidae</taxon>
        <taxon>Sordariales</taxon>
        <taxon>Podosporaceae</taxon>
        <taxon>Triangularia</taxon>
    </lineage>
</organism>
<gene>
    <name evidence="1" type="ORF">QBC36DRAFT_376242</name>
</gene>
<dbReference type="EMBL" id="MU866123">
    <property type="protein sequence ID" value="KAK4179147.1"/>
    <property type="molecule type" value="Genomic_DNA"/>
</dbReference>